<accession>A0A9X1NGL3</accession>
<feature type="signal peptide" evidence="1">
    <location>
        <begin position="1"/>
        <end position="30"/>
    </location>
</feature>
<evidence type="ECO:0000313" key="4">
    <source>
        <dbReference type="Proteomes" id="UP001138997"/>
    </source>
</evidence>
<feature type="domain" description="Peptidase S55" evidence="2">
    <location>
        <begin position="1"/>
        <end position="153"/>
    </location>
</feature>
<proteinExistence type="predicted"/>
<dbReference type="Proteomes" id="UP001138997">
    <property type="component" value="Unassembled WGS sequence"/>
</dbReference>
<protein>
    <recommendedName>
        <fullName evidence="2">Peptidase S55 domain-containing protein</fullName>
    </recommendedName>
</protein>
<dbReference type="InterPro" id="IPR008763">
    <property type="entry name" value="Peptidase_S55"/>
</dbReference>
<dbReference type="EMBL" id="JAJOMB010000017">
    <property type="protein sequence ID" value="MCD5314647.1"/>
    <property type="molecule type" value="Genomic_DNA"/>
</dbReference>
<sequence>MTRSRAACGFITTAAVSGLLVALPATSSSAAATDCPTVFPTADAVDGVTGTGYTVERGTTADEFSAKVLGRITDGIAPGVDMIMAELDSPALERAGGVWGGMSGSPVYAADGKLIGSVSYGLAASSKIAGITPAEDLMALRDSSTGRPTISVSQQKAARIAKTGEASKTLAAKGFERLPVPVSASGIAKKNTKRYLSGIAKSSGLAVRSGGSKISTKAESSPSEIFAGSNYTAALSYGDVSLTGLGTTTYVCDGTAVAFGHPFLSAGRAEFSVHPATAVYVQADPVFGPFKVGNPGGVVGTVTRDNTVGLRSTLGQAPKHDFPITTSLVNEEGKTVKGSTVGVYQAYVADIAALHLQSAVIKANGAQGAGSAEVKITVTGTRAGGKKFSLSHSDHFADSLDVSYPTADSLYFLLLPLVEQSFEDVKITGVKITGKVTTDIEKYRVAKVETKKKGKWVKLTSTQSVSSGATIPLRATLTAYRSTKQVTVPLTVRVPKKSSGYTGALTISDGLSALPATREPNSLNGLLNQLRNTPSSDSVISQVDLDTPTGGVLSSTRKTKLDAAVSPYLKLASITVK</sequence>
<name>A0A9X1NGL3_9ACTN</name>
<comment type="caution">
    <text evidence="3">The sequence shown here is derived from an EMBL/GenBank/DDBJ whole genome shotgun (WGS) entry which is preliminary data.</text>
</comment>
<organism evidence="3 4">
    <name type="scientific">Kineosporia babensis</name>
    <dbReference type="NCBI Taxonomy" id="499548"/>
    <lineage>
        <taxon>Bacteria</taxon>
        <taxon>Bacillati</taxon>
        <taxon>Actinomycetota</taxon>
        <taxon>Actinomycetes</taxon>
        <taxon>Kineosporiales</taxon>
        <taxon>Kineosporiaceae</taxon>
        <taxon>Kineosporia</taxon>
    </lineage>
</organism>
<evidence type="ECO:0000256" key="1">
    <source>
        <dbReference type="SAM" id="SignalP"/>
    </source>
</evidence>
<dbReference type="PROSITE" id="PS51494">
    <property type="entry name" value="SPOIVB"/>
    <property type="match status" value="1"/>
</dbReference>
<dbReference type="AlphaFoldDB" id="A0A9X1NGL3"/>
<feature type="chain" id="PRO_5040789192" description="Peptidase S55 domain-containing protein" evidence="1">
    <location>
        <begin position="31"/>
        <end position="577"/>
    </location>
</feature>
<dbReference type="InterPro" id="IPR009003">
    <property type="entry name" value="Peptidase_S1_PA"/>
</dbReference>
<dbReference type="SUPFAM" id="SSF50494">
    <property type="entry name" value="Trypsin-like serine proteases"/>
    <property type="match status" value="1"/>
</dbReference>
<evidence type="ECO:0000313" key="3">
    <source>
        <dbReference type="EMBL" id="MCD5314647.1"/>
    </source>
</evidence>
<keyword evidence="4" id="KW-1185">Reference proteome</keyword>
<gene>
    <name evidence="3" type="ORF">LR394_27440</name>
</gene>
<dbReference type="RefSeq" id="WP_231447356.1">
    <property type="nucleotide sequence ID" value="NZ_JAJOMB010000017.1"/>
</dbReference>
<keyword evidence="1" id="KW-0732">Signal</keyword>
<reference evidence="3" key="1">
    <citation type="submission" date="2021-11" db="EMBL/GenBank/DDBJ databases">
        <title>Streptomyces corallinus and Kineosporia corallina sp. nov., two new coral-derived marine actinobacteria.</title>
        <authorList>
            <person name="Buangrab K."/>
            <person name="Sutthacheep M."/>
            <person name="Yeemin T."/>
            <person name="Harunari E."/>
            <person name="Igarashi Y."/>
            <person name="Sripreechasak P."/>
            <person name="Kanchanasin P."/>
            <person name="Tanasupawat S."/>
            <person name="Phongsopitanun W."/>
        </authorList>
    </citation>
    <scope>NUCLEOTIDE SEQUENCE</scope>
    <source>
        <strain evidence="3">JCM 31032</strain>
    </source>
</reference>
<evidence type="ECO:0000259" key="2">
    <source>
        <dbReference type="PROSITE" id="PS51494"/>
    </source>
</evidence>